<keyword evidence="2" id="KW-0472">Membrane</keyword>
<feature type="domain" description="PPM-type phosphatase" evidence="4">
    <location>
        <begin position="366"/>
        <end position="651"/>
    </location>
</feature>
<dbReference type="GO" id="GO:0004722">
    <property type="term" value="F:protein serine/threonine phosphatase activity"/>
    <property type="evidence" value="ECO:0007669"/>
    <property type="project" value="InterPro"/>
</dbReference>
<accession>I7LWC5</accession>
<dbReference type="Pfam" id="PF00481">
    <property type="entry name" value="PP2C"/>
    <property type="match status" value="1"/>
</dbReference>
<evidence type="ECO:0000256" key="3">
    <source>
        <dbReference type="SAM" id="MobiDB-lite"/>
    </source>
</evidence>
<evidence type="ECO:0000259" key="4">
    <source>
        <dbReference type="PROSITE" id="PS51746"/>
    </source>
</evidence>
<dbReference type="FunFam" id="3.60.40.10:FF:000051">
    <property type="entry name" value="Protein phosphatase 2C-like protein"/>
    <property type="match status" value="1"/>
</dbReference>
<dbReference type="RefSeq" id="XP_001021621.2">
    <property type="nucleotide sequence ID" value="XM_001021621.3"/>
</dbReference>
<dbReference type="Gene3D" id="3.60.40.10">
    <property type="entry name" value="PPM-type phosphatase domain"/>
    <property type="match status" value="1"/>
</dbReference>
<dbReference type="KEGG" id="tet:TTHERM_00149860"/>
<dbReference type="SMART" id="SM00332">
    <property type="entry name" value="PP2Cc"/>
    <property type="match status" value="1"/>
</dbReference>
<reference evidence="6" key="1">
    <citation type="journal article" date="2006" name="PLoS Biol.">
        <title>Macronuclear genome sequence of the ciliate Tetrahymena thermophila, a model eukaryote.</title>
        <authorList>
            <person name="Eisen J.A."/>
            <person name="Coyne R.S."/>
            <person name="Wu M."/>
            <person name="Wu D."/>
            <person name="Thiagarajan M."/>
            <person name="Wortman J.R."/>
            <person name="Badger J.H."/>
            <person name="Ren Q."/>
            <person name="Amedeo P."/>
            <person name="Jones K.M."/>
            <person name="Tallon L.J."/>
            <person name="Delcher A.L."/>
            <person name="Salzberg S.L."/>
            <person name="Silva J.C."/>
            <person name="Haas B.J."/>
            <person name="Majoros W.H."/>
            <person name="Farzad M."/>
            <person name="Carlton J.M."/>
            <person name="Smith R.K. Jr."/>
            <person name="Garg J."/>
            <person name="Pearlman R.E."/>
            <person name="Karrer K.M."/>
            <person name="Sun L."/>
            <person name="Manning G."/>
            <person name="Elde N.C."/>
            <person name="Turkewitz A.P."/>
            <person name="Asai D.J."/>
            <person name="Wilkes D.E."/>
            <person name="Wang Y."/>
            <person name="Cai H."/>
            <person name="Collins K."/>
            <person name="Stewart B.A."/>
            <person name="Lee S.R."/>
            <person name="Wilamowska K."/>
            <person name="Weinberg Z."/>
            <person name="Ruzzo W.L."/>
            <person name="Wloga D."/>
            <person name="Gaertig J."/>
            <person name="Frankel J."/>
            <person name="Tsao C.-C."/>
            <person name="Gorovsky M.A."/>
            <person name="Keeling P.J."/>
            <person name="Waller R.F."/>
            <person name="Patron N.J."/>
            <person name="Cherry J.M."/>
            <person name="Stover N.A."/>
            <person name="Krieger C.J."/>
            <person name="del Toro C."/>
            <person name="Ryder H.F."/>
            <person name="Williamson S.C."/>
            <person name="Barbeau R.A."/>
            <person name="Hamilton E.P."/>
            <person name="Orias E."/>
        </authorList>
    </citation>
    <scope>NUCLEOTIDE SEQUENCE [LARGE SCALE GENOMIC DNA]</scope>
    <source>
        <strain evidence="6">SB210</strain>
    </source>
</reference>
<dbReference type="eggNOG" id="KOG0698">
    <property type="taxonomic scope" value="Eukaryota"/>
</dbReference>
<dbReference type="STRING" id="312017.I7LWC5"/>
<name>I7LWC5_TETTS</name>
<dbReference type="HOGENOM" id="CLU_418294_0_0_1"/>
<dbReference type="CDD" id="cd00143">
    <property type="entry name" value="PP2Cc"/>
    <property type="match status" value="1"/>
</dbReference>
<dbReference type="OrthoDB" id="10264738at2759"/>
<gene>
    <name evidence="5" type="ORF">TTHERM_00149860</name>
</gene>
<dbReference type="InterPro" id="IPR036457">
    <property type="entry name" value="PPM-type-like_dom_sf"/>
</dbReference>
<feature type="compositionally biased region" description="Low complexity" evidence="3">
    <location>
        <begin position="285"/>
        <end position="303"/>
    </location>
</feature>
<dbReference type="Proteomes" id="UP000009168">
    <property type="component" value="Unassembled WGS sequence"/>
</dbReference>
<dbReference type="EMBL" id="GG662603">
    <property type="protein sequence ID" value="EAS01375.2"/>
    <property type="molecule type" value="Genomic_DNA"/>
</dbReference>
<dbReference type="PROSITE" id="PS51746">
    <property type="entry name" value="PPM_2"/>
    <property type="match status" value="1"/>
</dbReference>
<dbReference type="GeneID" id="7826043"/>
<dbReference type="AlphaFoldDB" id="I7LWC5"/>
<organism evidence="5 6">
    <name type="scientific">Tetrahymena thermophila (strain SB210)</name>
    <dbReference type="NCBI Taxonomy" id="312017"/>
    <lineage>
        <taxon>Eukaryota</taxon>
        <taxon>Sar</taxon>
        <taxon>Alveolata</taxon>
        <taxon>Ciliophora</taxon>
        <taxon>Intramacronucleata</taxon>
        <taxon>Oligohymenophorea</taxon>
        <taxon>Hymenostomatida</taxon>
        <taxon>Tetrahymenina</taxon>
        <taxon>Tetrahymenidae</taxon>
        <taxon>Tetrahymena</taxon>
    </lineage>
</organism>
<dbReference type="PANTHER" id="PTHR47992">
    <property type="entry name" value="PROTEIN PHOSPHATASE"/>
    <property type="match status" value="1"/>
</dbReference>
<dbReference type="InterPro" id="IPR015655">
    <property type="entry name" value="PP2C"/>
</dbReference>
<evidence type="ECO:0000313" key="5">
    <source>
        <dbReference type="EMBL" id="EAS01375.2"/>
    </source>
</evidence>
<protein>
    <submittedName>
        <fullName evidence="5">Protein phosphatase 2C containing protein</fullName>
    </submittedName>
</protein>
<evidence type="ECO:0000256" key="2">
    <source>
        <dbReference type="ARBA" id="ARBA00023136"/>
    </source>
</evidence>
<evidence type="ECO:0000313" key="6">
    <source>
        <dbReference type="Proteomes" id="UP000009168"/>
    </source>
</evidence>
<evidence type="ECO:0000256" key="1">
    <source>
        <dbReference type="ARBA" id="ARBA00004370"/>
    </source>
</evidence>
<feature type="region of interest" description="Disordered" evidence="3">
    <location>
        <begin position="284"/>
        <end position="303"/>
    </location>
</feature>
<sequence>MNRKQVNYSPGMSLQYSQHPLTQSALANNNTLGLNNRQQPLVNLNSPMQPYPINYHNKTIQQKQQLMQNQQQLLNFGGRNYKIGNAEFDFQADQKYKNKSKTSLDQYQNQALTPKQISLLDKIENIKNRKGGYTDEKTQKFPPLSQLQFPNLHSYVEEKPMSEGNKPSVANGLNPSFNQKNGMVNTFNSYRKENDNLSIRNPYIQNNPYNKAPIDSYNKGGNISTIQKLPKLDNTPNNINNNGNNQYQNQHPMAHDENTVDKRKKFTSYDINVHNSQLLNKMMENNTSNPQTTSNQNHNSSINLMSTNNQNILKPYQNTLSPIKKYGITPSRYTPDKQNLGGTNNFNSQPSQFKEEANVTSNQMFRYSMKTKAGCTINKVTKTNQDSAIVNPKLLSDINIYQFAVGDGHGLNGHLVSQLIKKNLPKNVHKFLKPEDYSPDNIKNAISRGFYTTNHEIFAADFDCNLSGSTLISVFIHENKLYCANVGDSRAVIGKQKANTAGYKAHPLSTDHKPSLERERLRIIKNGGRVDCQRDFTGQPLGPLRVWLQNMDLPGLAMTRSMGDKVGVQAGVIAEPEIEEMEITEEDKFMIVASDGVWEYLSDQEVIKFVGQFYERGLVEQAAERLITESTNAWKRESLVRDDITCIVVFFNHKKF</sequence>
<dbReference type="InParanoid" id="I7LWC5"/>
<proteinExistence type="predicted"/>
<dbReference type="SUPFAM" id="SSF81606">
    <property type="entry name" value="PP2C-like"/>
    <property type="match status" value="1"/>
</dbReference>
<dbReference type="InterPro" id="IPR001932">
    <property type="entry name" value="PPM-type_phosphatase-like_dom"/>
</dbReference>
<keyword evidence="6" id="KW-1185">Reference proteome</keyword>
<feature type="region of interest" description="Disordered" evidence="3">
    <location>
        <begin position="335"/>
        <end position="355"/>
    </location>
</feature>
<comment type="subcellular location">
    <subcellularLocation>
        <location evidence="1">Membrane</location>
    </subcellularLocation>
</comment>
<dbReference type="GO" id="GO:0016020">
    <property type="term" value="C:membrane"/>
    <property type="evidence" value="ECO:0007669"/>
    <property type="project" value="UniProtKB-SubCell"/>
</dbReference>
<feature type="compositionally biased region" description="Polar residues" evidence="3">
    <location>
        <begin position="336"/>
        <end position="355"/>
    </location>
</feature>